<evidence type="ECO:0000256" key="8">
    <source>
        <dbReference type="PROSITE-ProRule" id="PRU00023"/>
    </source>
</evidence>
<gene>
    <name evidence="10" type="primary">ANKRD13C</name>
    <name evidence="10" type="ORF">HK103_000511</name>
</gene>
<comment type="function">
    <text evidence="7">Acts as a molecular chaperone for G protein-coupled receptors, regulating their biogenesis and exit from the ER.</text>
</comment>
<dbReference type="Pfam" id="PF12796">
    <property type="entry name" value="Ank_2"/>
    <property type="match status" value="1"/>
</dbReference>
<evidence type="ECO:0000256" key="5">
    <source>
        <dbReference type="ARBA" id="ARBA00023136"/>
    </source>
</evidence>
<proteinExistence type="predicted"/>
<dbReference type="PROSITE" id="PS50088">
    <property type="entry name" value="ANK_REPEAT"/>
    <property type="match status" value="1"/>
</dbReference>
<dbReference type="InterPro" id="IPR055285">
    <property type="entry name" value="ANKRD13_C"/>
</dbReference>
<dbReference type="Proteomes" id="UP001210925">
    <property type="component" value="Unassembled WGS sequence"/>
</dbReference>
<evidence type="ECO:0000256" key="3">
    <source>
        <dbReference type="ARBA" id="ARBA00022824"/>
    </source>
</evidence>
<keyword evidence="5" id="KW-0472">Membrane</keyword>
<evidence type="ECO:0000256" key="2">
    <source>
        <dbReference type="ARBA" id="ARBA00022737"/>
    </source>
</evidence>
<protein>
    <submittedName>
        <fullName evidence="10">Ankyrin repeat domain-containing protein 13C</fullName>
    </submittedName>
</protein>
<evidence type="ECO:0000259" key="9">
    <source>
        <dbReference type="Pfam" id="PF11904"/>
    </source>
</evidence>
<evidence type="ECO:0000256" key="4">
    <source>
        <dbReference type="ARBA" id="ARBA00023043"/>
    </source>
</evidence>
<reference evidence="10" key="1">
    <citation type="submission" date="2020-05" db="EMBL/GenBank/DDBJ databases">
        <title>Phylogenomic resolution of chytrid fungi.</title>
        <authorList>
            <person name="Stajich J.E."/>
            <person name="Amses K."/>
            <person name="Simmons R."/>
            <person name="Seto K."/>
            <person name="Myers J."/>
            <person name="Bonds A."/>
            <person name="Quandt C.A."/>
            <person name="Barry K."/>
            <person name="Liu P."/>
            <person name="Grigoriev I."/>
            <person name="Longcore J.E."/>
            <person name="James T.Y."/>
        </authorList>
    </citation>
    <scope>NUCLEOTIDE SEQUENCE</scope>
    <source>
        <strain evidence="10">PLAUS21</strain>
    </source>
</reference>
<name>A0AAD5Y3L3_9FUNG</name>
<dbReference type="SUPFAM" id="SSF48403">
    <property type="entry name" value="Ankyrin repeat"/>
    <property type="match status" value="1"/>
</dbReference>
<organism evidence="10 11">
    <name type="scientific">Boothiomyces macroporosus</name>
    <dbReference type="NCBI Taxonomy" id="261099"/>
    <lineage>
        <taxon>Eukaryota</taxon>
        <taxon>Fungi</taxon>
        <taxon>Fungi incertae sedis</taxon>
        <taxon>Chytridiomycota</taxon>
        <taxon>Chytridiomycota incertae sedis</taxon>
        <taxon>Chytridiomycetes</taxon>
        <taxon>Rhizophydiales</taxon>
        <taxon>Terramycetaceae</taxon>
        <taxon>Boothiomyces</taxon>
    </lineage>
</organism>
<accession>A0AAD5Y3L3</accession>
<evidence type="ECO:0000256" key="1">
    <source>
        <dbReference type="ARBA" id="ARBA00004586"/>
    </source>
</evidence>
<dbReference type="PANTHER" id="PTHR12447:SF25">
    <property type="entry name" value="ANKYRIN REPEAT DOMAIN-CONTAINING PROTEIN 13C"/>
    <property type="match status" value="1"/>
</dbReference>
<keyword evidence="3" id="KW-0256">Endoplasmic reticulum</keyword>
<comment type="subcellular location">
    <subcellularLocation>
        <location evidence="1">Endoplasmic reticulum membrane</location>
    </subcellularLocation>
</comment>
<dbReference type="PANTHER" id="PTHR12447">
    <property type="entry name" value="ANKYRIN REPEAT DOMAIN-CONTAINING PROTEIN 13"/>
    <property type="match status" value="1"/>
</dbReference>
<dbReference type="Gene3D" id="1.25.40.20">
    <property type="entry name" value="Ankyrin repeat-containing domain"/>
    <property type="match status" value="1"/>
</dbReference>
<evidence type="ECO:0000256" key="6">
    <source>
        <dbReference type="ARBA" id="ARBA00023186"/>
    </source>
</evidence>
<keyword evidence="11" id="KW-1185">Reference proteome</keyword>
<dbReference type="InterPro" id="IPR021832">
    <property type="entry name" value="ANKRD13"/>
</dbReference>
<evidence type="ECO:0000313" key="10">
    <source>
        <dbReference type="EMBL" id="KAJ3253479.1"/>
    </source>
</evidence>
<dbReference type="Pfam" id="PF11904">
    <property type="entry name" value="ANKRD13_C"/>
    <property type="match status" value="1"/>
</dbReference>
<dbReference type="SMART" id="SM00248">
    <property type="entry name" value="ANK"/>
    <property type="match status" value="2"/>
</dbReference>
<feature type="repeat" description="ANK" evidence="8">
    <location>
        <begin position="41"/>
        <end position="73"/>
    </location>
</feature>
<feature type="domain" description="Ankyrin repeat" evidence="9">
    <location>
        <begin position="158"/>
        <end position="458"/>
    </location>
</feature>
<keyword evidence="4 8" id="KW-0040">ANK repeat</keyword>
<dbReference type="EMBL" id="JADGKB010000108">
    <property type="protein sequence ID" value="KAJ3253479.1"/>
    <property type="molecule type" value="Genomic_DNA"/>
</dbReference>
<dbReference type="InterPro" id="IPR002110">
    <property type="entry name" value="Ankyrin_rpt"/>
</dbReference>
<keyword evidence="6" id="KW-0143">Chaperone</keyword>
<dbReference type="InterPro" id="IPR036770">
    <property type="entry name" value="Ankyrin_rpt-contain_sf"/>
</dbReference>
<sequence>MTVDSHFLHRLVYGNHVKLLQKELSNSTLANPHPLLSHMFRGQTPLTLAISLGRKECISILLENGASTFTRNAGGWTPYQEAISYGDRDILRLLYLRYNEEHDIWTKEKIGKVLDSLLKEKTDISFELEFSFKSIIPFVSKLCPSDTIKIYKQGPEVRIDFSLVGYAQFKSIRQNISIIVKSGQGIFKLTTDRRVCFVNHDLKSVYQLYPEVENPVTLSDEELEKQISYALNSANRGANDIDWKSISISPVHSFFSKKQTTEKIDGWPTTLWNLNSVDINYLVRKEHLHCRPFPQPLDPKSVKEFAVKQKQLRLKTDEKVSVTDEEVSEAKLALKYQYRMSLDPPDQPTLTIDEYFSKDEPIHLGRPLEVSSEKPSISSVSGRLFLNESSLMLNGDKSPMPIDLLKSLLEVIGFGNEQMGKLSDIIDQAIPEGFPMRIELPILWFPLSACFQFQHFENEPILQKGWFNIPTADDGYQQSALPHAKFILAD</sequence>
<dbReference type="PROSITE" id="PS50297">
    <property type="entry name" value="ANK_REP_REGION"/>
    <property type="match status" value="1"/>
</dbReference>
<comment type="caution">
    <text evidence="10">The sequence shown here is derived from an EMBL/GenBank/DDBJ whole genome shotgun (WGS) entry which is preliminary data.</text>
</comment>
<evidence type="ECO:0000256" key="7">
    <source>
        <dbReference type="ARBA" id="ARBA00037107"/>
    </source>
</evidence>
<keyword evidence="2" id="KW-0677">Repeat</keyword>
<dbReference type="AlphaFoldDB" id="A0AAD5Y3L3"/>
<dbReference type="GO" id="GO:0005789">
    <property type="term" value="C:endoplasmic reticulum membrane"/>
    <property type="evidence" value="ECO:0007669"/>
    <property type="project" value="UniProtKB-SubCell"/>
</dbReference>
<evidence type="ECO:0000313" key="11">
    <source>
        <dbReference type="Proteomes" id="UP001210925"/>
    </source>
</evidence>